<dbReference type="InterPro" id="IPR022941">
    <property type="entry name" value="SRP54"/>
</dbReference>
<dbReference type="PANTHER" id="PTHR11564:SF5">
    <property type="entry name" value="SIGNAL RECOGNITION PARTICLE SUBUNIT SRP54"/>
    <property type="match status" value="1"/>
</dbReference>
<keyword evidence="8" id="KW-0733">Signal recognition particle</keyword>
<dbReference type="SMART" id="SM00962">
    <property type="entry name" value="SRP54"/>
    <property type="match status" value="1"/>
</dbReference>
<dbReference type="GO" id="GO:0006614">
    <property type="term" value="P:SRP-dependent cotranslational protein targeting to membrane"/>
    <property type="evidence" value="ECO:0007669"/>
    <property type="project" value="InterPro"/>
</dbReference>
<dbReference type="InterPro" id="IPR000897">
    <property type="entry name" value="SRP54_GTPase_dom"/>
</dbReference>
<dbReference type="InterPro" id="IPR003593">
    <property type="entry name" value="AAA+_ATPase"/>
</dbReference>
<dbReference type="Gene3D" id="1.10.260.30">
    <property type="entry name" value="Signal recognition particle, SRP54 subunit, M-domain"/>
    <property type="match status" value="1"/>
</dbReference>
<proteinExistence type="inferred from homology"/>
<keyword evidence="7" id="KW-0342">GTP-binding</keyword>
<dbReference type="Pfam" id="PF02881">
    <property type="entry name" value="SRP54_N"/>
    <property type="match status" value="1"/>
</dbReference>
<evidence type="ECO:0000313" key="17">
    <source>
        <dbReference type="Proteomes" id="UP000178427"/>
    </source>
</evidence>
<comment type="subcellular location">
    <subcellularLocation>
        <location evidence="1">Cytoplasm</location>
    </subcellularLocation>
</comment>
<feature type="domain" description="SRP54-type proteins GTP-binding" evidence="14">
    <location>
        <begin position="94"/>
        <end position="288"/>
    </location>
</feature>
<dbReference type="InterPro" id="IPR004125">
    <property type="entry name" value="Signal_recog_particle_SRP54_M"/>
</dbReference>
<evidence type="ECO:0000256" key="10">
    <source>
        <dbReference type="ARBA" id="ARBA00035672"/>
    </source>
</evidence>
<dbReference type="GO" id="GO:0008312">
    <property type="term" value="F:7S RNA binding"/>
    <property type="evidence" value="ECO:0007669"/>
    <property type="project" value="InterPro"/>
</dbReference>
<evidence type="ECO:0000256" key="3">
    <source>
        <dbReference type="ARBA" id="ARBA00022490"/>
    </source>
</evidence>
<protein>
    <recommendedName>
        <fullName evidence="10">signal-recognition-particle GTPase</fullName>
        <ecNumber evidence="10">3.6.5.4</ecNumber>
    </recommendedName>
</protein>
<dbReference type="Pfam" id="PF02978">
    <property type="entry name" value="SRP_SPB"/>
    <property type="match status" value="1"/>
</dbReference>
<evidence type="ECO:0000256" key="8">
    <source>
        <dbReference type="ARBA" id="ARBA00023135"/>
    </source>
</evidence>
<dbReference type="AlphaFoldDB" id="A0A1F6EK16"/>
<comment type="catalytic activity">
    <reaction evidence="11">
        <text>GTP + H2O = GDP + phosphate + H(+)</text>
        <dbReference type="Rhea" id="RHEA:19669"/>
        <dbReference type="ChEBI" id="CHEBI:15377"/>
        <dbReference type="ChEBI" id="CHEBI:15378"/>
        <dbReference type="ChEBI" id="CHEBI:37565"/>
        <dbReference type="ChEBI" id="CHEBI:43474"/>
        <dbReference type="ChEBI" id="CHEBI:58189"/>
        <dbReference type="EC" id="3.6.5.4"/>
    </reaction>
</comment>
<keyword evidence="6" id="KW-0694">RNA-binding</keyword>
<feature type="domain" description="Signal recognition particle SRP54 helical bundle" evidence="15">
    <location>
        <begin position="1"/>
        <end position="84"/>
    </location>
</feature>
<organism evidence="16 17">
    <name type="scientific">Candidatus Kaiserbacteria bacterium RIFCSPLOWO2_01_FULL_54_20</name>
    <dbReference type="NCBI Taxonomy" id="1798513"/>
    <lineage>
        <taxon>Bacteria</taxon>
        <taxon>Candidatus Kaiseribacteriota</taxon>
    </lineage>
</organism>
<keyword evidence="12" id="KW-0175">Coiled coil</keyword>
<accession>A0A1F6EK16</accession>
<reference evidence="16 17" key="1">
    <citation type="journal article" date="2016" name="Nat. Commun.">
        <title>Thousands of microbial genomes shed light on interconnected biogeochemical processes in an aquifer system.</title>
        <authorList>
            <person name="Anantharaman K."/>
            <person name="Brown C.T."/>
            <person name="Hug L.A."/>
            <person name="Sharon I."/>
            <person name="Castelle C.J."/>
            <person name="Probst A.J."/>
            <person name="Thomas B.C."/>
            <person name="Singh A."/>
            <person name="Wilkins M.J."/>
            <person name="Karaoz U."/>
            <person name="Brodie E.L."/>
            <person name="Williams K.H."/>
            <person name="Hubbard S.S."/>
            <person name="Banfield J.F."/>
        </authorList>
    </citation>
    <scope>NUCLEOTIDE SEQUENCE [LARGE SCALE GENOMIC DNA]</scope>
</reference>
<dbReference type="GO" id="GO:0048500">
    <property type="term" value="C:signal recognition particle"/>
    <property type="evidence" value="ECO:0007669"/>
    <property type="project" value="InterPro"/>
</dbReference>
<dbReference type="InterPro" id="IPR013822">
    <property type="entry name" value="Signal_recog_particl_SRP54_hlx"/>
</dbReference>
<keyword evidence="9" id="KW-0687">Ribonucleoprotein</keyword>
<dbReference type="Pfam" id="PF00448">
    <property type="entry name" value="SRP54"/>
    <property type="match status" value="1"/>
</dbReference>
<dbReference type="SUPFAM" id="SSF47364">
    <property type="entry name" value="Domain of the SRP/SRP receptor G-proteins"/>
    <property type="match status" value="1"/>
</dbReference>
<sequence>MDLGSGIRKALARITGASVVDENAVKELVKDLQRVLITNDVNVKLVFQLTKTIEERALKEKLVPGLSLREHVVSVVHAELQKVLGGKFEPRLGKQKILLLGLFGSGKTTSAAKLAKFYQSKGLKVALIAADVYRPAAFDQLQQLSEQVKSGFYGVRGEKSAVKIAEQSLEELEGKYDVLILDSAGRSAFDGALAEELKEVANAFKPDEKFLVVSADLGQVAGKQAQEFHSTVGVTGVIVTKMDGSGKGGGALSSLAVTGSRVAFIGTGEKITDIQPFDSTRFVAELVGFPDLASLLDKMKEASDEESVQKAIAEGKLDFESFLAQMRAMRKMGPMKQIMQMLGVYDLPEEMVAQSEEKMKAFEAAVLSMTPAERKNPDLMKSKTRQTRVAKGAGLKEDDVRELIKNFEKSVKMMKQFKGNKGLLKKFGKMMPNFKI</sequence>
<evidence type="ECO:0000256" key="7">
    <source>
        <dbReference type="ARBA" id="ARBA00023134"/>
    </source>
</evidence>
<evidence type="ECO:0000256" key="6">
    <source>
        <dbReference type="ARBA" id="ARBA00022884"/>
    </source>
</evidence>
<dbReference type="SUPFAM" id="SSF52540">
    <property type="entry name" value="P-loop containing nucleoside triphosphate hydrolases"/>
    <property type="match status" value="1"/>
</dbReference>
<evidence type="ECO:0000256" key="5">
    <source>
        <dbReference type="ARBA" id="ARBA00022801"/>
    </source>
</evidence>
<evidence type="ECO:0000259" key="15">
    <source>
        <dbReference type="SMART" id="SM00963"/>
    </source>
</evidence>
<dbReference type="InterPro" id="IPR027417">
    <property type="entry name" value="P-loop_NTPase"/>
</dbReference>
<evidence type="ECO:0000256" key="4">
    <source>
        <dbReference type="ARBA" id="ARBA00022741"/>
    </source>
</evidence>
<dbReference type="InterPro" id="IPR036891">
    <property type="entry name" value="Signal_recog_part_SRP54_M_sf"/>
</dbReference>
<name>A0A1F6EK16_9BACT</name>
<keyword evidence="5" id="KW-0378">Hydrolase</keyword>
<dbReference type="STRING" id="1798513.A3A40_03090"/>
<evidence type="ECO:0000256" key="9">
    <source>
        <dbReference type="ARBA" id="ARBA00023274"/>
    </source>
</evidence>
<dbReference type="GO" id="GO:0003924">
    <property type="term" value="F:GTPase activity"/>
    <property type="evidence" value="ECO:0007669"/>
    <property type="project" value="InterPro"/>
</dbReference>
<evidence type="ECO:0000313" key="16">
    <source>
        <dbReference type="EMBL" id="OGG73978.1"/>
    </source>
</evidence>
<feature type="coiled-coil region" evidence="12">
    <location>
        <begin position="155"/>
        <end position="182"/>
    </location>
</feature>
<dbReference type="Gene3D" id="1.20.120.140">
    <property type="entry name" value="Signal recognition particle SRP54, nucleotide-binding domain"/>
    <property type="match status" value="1"/>
</dbReference>
<dbReference type="SMART" id="SM00963">
    <property type="entry name" value="SRP54_N"/>
    <property type="match status" value="1"/>
</dbReference>
<keyword evidence="3" id="KW-0963">Cytoplasm</keyword>
<dbReference type="PANTHER" id="PTHR11564">
    <property type="entry name" value="SIGNAL RECOGNITION PARTICLE 54K PROTEIN SRP54"/>
    <property type="match status" value="1"/>
</dbReference>
<gene>
    <name evidence="16" type="ORF">A3A40_03090</name>
</gene>
<evidence type="ECO:0000256" key="2">
    <source>
        <dbReference type="ARBA" id="ARBA00005450"/>
    </source>
</evidence>
<dbReference type="InterPro" id="IPR036225">
    <property type="entry name" value="SRP/SRP_N"/>
</dbReference>
<evidence type="ECO:0000256" key="1">
    <source>
        <dbReference type="ARBA" id="ARBA00004496"/>
    </source>
</evidence>
<dbReference type="SMART" id="SM00382">
    <property type="entry name" value="AAA"/>
    <property type="match status" value="1"/>
</dbReference>
<keyword evidence="4" id="KW-0547">Nucleotide-binding</keyword>
<evidence type="ECO:0000259" key="14">
    <source>
        <dbReference type="SMART" id="SM00962"/>
    </source>
</evidence>
<comment type="caution">
    <text evidence="16">The sequence shown here is derived from an EMBL/GenBank/DDBJ whole genome shotgun (WGS) entry which is preliminary data.</text>
</comment>
<dbReference type="Gene3D" id="3.40.50.300">
    <property type="entry name" value="P-loop containing nucleotide triphosphate hydrolases"/>
    <property type="match status" value="1"/>
</dbReference>
<dbReference type="GO" id="GO:0005525">
    <property type="term" value="F:GTP binding"/>
    <property type="evidence" value="ECO:0007669"/>
    <property type="project" value="UniProtKB-KW"/>
</dbReference>
<dbReference type="EMBL" id="MFMA01000018">
    <property type="protein sequence ID" value="OGG73978.1"/>
    <property type="molecule type" value="Genomic_DNA"/>
</dbReference>
<dbReference type="SUPFAM" id="SSF47446">
    <property type="entry name" value="Signal peptide-binding domain"/>
    <property type="match status" value="1"/>
</dbReference>
<evidence type="ECO:0000256" key="12">
    <source>
        <dbReference type="SAM" id="Coils"/>
    </source>
</evidence>
<dbReference type="InterPro" id="IPR042101">
    <property type="entry name" value="SRP54_N_sf"/>
</dbReference>
<evidence type="ECO:0000256" key="11">
    <source>
        <dbReference type="ARBA" id="ARBA00048027"/>
    </source>
</evidence>
<evidence type="ECO:0000259" key="13">
    <source>
        <dbReference type="SMART" id="SM00382"/>
    </source>
</evidence>
<comment type="similarity">
    <text evidence="2">Belongs to the GTP-binding SRP family. SRP54 subfamily.</text>
</comment>
<dbReference type="Proteomes" id="UP000178427">
    <property type="component" value="Unassembled WGS sequence"/>
</dbReference>
<dbReference type="EC" id="3.6.5.4" evidence="10"/>
<feature type="domain" description="AAA+ ATPase" evidence="13">
    <location>
        <begin position="93"/>
        <end position="278"/>
    </location>
</feature>